<reference evidence="13 14" key="1">
    <citation type="submission" date="2021-02" db="EMBL/GenBank/DDBJ databases">
        <title>Genome assembly of Pseudopithomyces chartarum.</title>
        <authorList>
            <person name="Jauregui R."/>
            <person name="Singh J."/>
            <person name="Voisey C."/>
        </authorList>
    </citation>
    <scope>NUCLEOTIDE SEQUENCE [LARGE SCALE GENOMIC DNA]</scope>
    <source>
        <strain evidence="13 14">AGR01</strain>
    </source>
</reference>
<comment type="subcellular location">
    <subcellularLocation>
        <location evidence="1">Nucleus</location>
    </subcellularLocation>
</comment>
<evidence type="ECO:0000256" key="7">
    <source>
        <dbReference type="ARBA" id="ARBA00023242"/>
    </source>
</evidence>
<evidence type="ECO:0000256" key="8">
    <source>
        <dbReference type="ARBA" id="ARBA00081473"/>
    </source>
</evidence>
<evidence type="ECO:0000259" key="12">
    <source>
        <dbReference type="Pfam" id="PF17683"/>
    </source>
</evidence>
<comment type="similarity">
    <text evidence="2">Belongs to the TFIIF beta subunit family.</text>
</comment>
<feature type="region of interest" description="Disordered" evidence="10">
    <location>
        <begin position="79"/>
        <end position="114"/>
    </location>
</feature>
<evidence type="ECO:0000256" key="3">
    <source>
        <dbReference type="ARBA" id="ARBA00021453"/>
    </source>
</evidence>
<evidence type="ECO:0000256" key="9">
    <source>
        <dbReference type="ARBA" id="ARBA00081863"/>
    </source>
</evidence>
<dbReference type="Gene3D" id="1.10.10.10">
    <property type="entry name" value="Winged helix-like DNA-binding domain superfamily/Winged helix DNA-binding domain"/>
    <property type="match status" value="1"/>
</dbReference>
<evidence type="ECO:0000256" key="6">
    <source>
        <dbReference type="ARBA" id="ARBA00023163"/>
    </source>
</evidence>
<evidence type="ECO:0000259" key="11">
    <source>
        <dbReference type="Pfam" id="PF02270"/>
    </source>
</evidence>
<dbReference type="InterPro" id="IPR040504">
    <property type="entry name" value="TFIIF_beta_N"/>
</dbReference>
<dbReference type="FunFam" id="1.10.10.10:FF:000035">
    <property type="entry name" value="General transcription factor IIF subunit 2"/>
    <property type="match status" value="1"/>
</dbReference>
<dbReference type="InterPro" id="IPR036390">
    <property type="entry name" value="WH_DNA-bd_sf"/>
</dbReference>
<comment type="caution">
    <text evidence="13">The sequence shown here is derived from an EMBL/GenBank/DDBJ whole genome shotgun (WGS) entry which is preliminary data.</text>
</comment>
<dbReference type="SUPFAM" id="SSF46785">
    <property type="entry name" value="Winged helix' DNA-binding domain"/>
    <property type="match status" value="1"/>
</dbReference>
<feature type="compositionally biased region" description="Acidic residues" evidence="10">
    <location>
        <begin position="356"/>
        <end position="368"/>
    </location>
</feature>
<dbReference type="EMBL" id="WVTA01000007">
    <property type="protein sequence ID" value="KAK3208514.1"/>
    <property type="molecule type" value="Genomic_DNA"/>
</dbReference>
<sequence>MMKTEAGTPPFTGSGYMDDEFYEDTGELQMPRDSKSTVTLARIPDWLYEHIANWDELALMQGSDEDPIVLGEVLALPPGNAYDRKQDESGNAPGNKPTNSAAQKTPTGPAKPPSMRIFFKKEWYAKTGLPTAYEINGQGANDLMLRNTYIFTEKDLPGYRANGVGQNKPGSFGGGAVQDPKARISKPRSKYKRAIPKETALIGSVTDQYLAKPLNTQEFISFDRQRTKAAVLGRNAHTEIIDQHIDEVTTMNNLQDRFSSFIRSTNKSKSQQNKYNRMAQNELIDMLHSMFDEYKYWSMKAIKAKVKQPELFLKETLPKIAELVKSGYFASNWKRLEMFARPSKHDAAGDDTVKMEEDDDDDEMEDVL</sequence>
<dbReference type="Pfam" id="PF17683">
    <property type="entry name" value="TFIIF_beta_N"/>
    <property type="match status" value="1"/>
</dbReference>
<feature type="compositionally biased region" description="Basic and acidic residues" evidence="10">
    <location>
        <begin position="344"/>
        <end position="355"/>
    </location>
</feature>
<dbReference type="PANTHER" id="PTHR10445">
    <property type="entry name" value="GENERAL TRANSCRIPTION FACTOR IIF SUBUNIT 2"/>
    <property type="match status" value="1"/>
</dbReference>
<evidence type="ECO:0000256" key="10">
    <source>
        <dbReference type="SAM" id="MobiDB-lite"/>
    </source>
</evidence>
<evidence type="ECO:0000256" key="2">
    <source>
        <dbReference type="ARBA" id="ARBA00009543"/>
    </source>
</evidence>
<keyword evidence="7" id="KW-0539">Nucleus</keyword>
<feature type="region of interest" description="Disordered" evidence="10">
    <location>
        <begin position="344"/>
        <end position="368"/>
    </location>
</feature>
<feature type="compositionally biased region" description="Polar residues" evidence="10">
    <location>
        <begin position="96"/>
        <end position="106"/>
    </location>
</feature>
<dbReference type="Pfam" id="PF02270">
    <property type="entry name" value="TFIIF_beta"/>
    <property type="match status" value="1"/>
</dbReference>
<proteinExistence type="inferred from homology"/>
<name>A0AAN6LZJ7_9PLEO</name>
<dbReference type="AlphaFoldDB" id="A0AAN6LZJ7"/>
<evidence type="ECO:0000256" key="5">
    <source>
        <dbReference type="ARBA" id="ARBA00023125"/>
    </source>
</evidence>
<dbReference type="InterPro" id="IPR040450">
    <property type="entry name" value="TFIIF_beta_HTH"/>
</dbReference>
<dbReference type="InterPro" id="IPR036388">
    <property type="entry name" value="WH-like_DNA-bd_sf"/>
</dbReference>
<dbReference type="GO" id="GO:0005674">
    <property type="term" value="C:transcription factor TFIIF complex"/>
    <property type="evidence" value="ECO:0007669"/>
    <property type="project" value="InterPro"/>
</dbReference>
<accession>A0AAN6LZJ7</accession>
<feature type="region of interest" description="Disordered" evidence="10">
    <location>
        <begin position="170"/>
        <end position="190"/>
    </location>
</feature>
<dbReference type="InterPro" id="IPR003196">
    <property type="entry name" value="TFIIF_beta"/>
</dbReference>
<keyword evidence="5" id="KW-0238">DNA-binding</keyword>
<dbReference type="GO" id="GO:0006367">
    <property type="term" value="P:transcription initiation at RNA polymerase II promoter"/>
    <property type="evidence" value="ECO:0007669"/>
    <property type="project" value="InterPro"/>
</dbReference>
<keyword evidence="4" id="KW-0805">Transcription regulation</keyword>
<dbReference type="PANTHER" id="PTHR10445:SF0">
    <property type="entry name" value="GENERAL TRANSCRIPTION FACTOR IIF SUBUNIT 2"/>
    <property type="match status" value="1"/>
</dbReference>
<gene>
    <name evidence="13" type="ORF">GRF29_77g968077</name>
</gene>
<organism evidence="13 14">
    <name type="scientific">Pseudopithomyces chartarum</name>
    <dbReference type="NCBI Taxonomy" id="1892770"/>
    <lineage>
        <taxon>Eukaryota</taxon>
        <taxon>Fungi</taxon>
        <taxon>Dikarya</taxon>
        <taxon>Ascomycota</taxon>
        <taxon>Pezizomycotina</taxon>
        <taxon>Dothideomycetes</taxon>
        <taxon>Pleosporomycetidae</taxon>
        <taxon>Pleosporales</taxon>
        <taxon>Massarineae</taxon>
        <taxon>Didymosphaeriaceae</taxon>
        <taxon>Pseudopithomyces</taxon>
    </lineage>
</organism>
<evidence type="ECO:0000256" key="4">
    <source>
        <dbReference type="ARBA" id="ARBA00023015"/>
    </source>
</evidence>
<keyword evidence="6" id="KW-0804">Transcription</keyword>
<evidence type="ECO:0000313" key="14">
    <source>
        <dbReference type="Proteomes" id="UP001280581"/>
    </source>
</evidence>
<protein>
    <recommendedName>
        <fullName evidence="3">Transcription initiation factor IIF subunit beta</fullName>
    </recommendedName>
    <alternativeName>
        <fullName evidence="9">TFIIF medium subunit</fullName>
    </alternativeName>
    <alternativeName>
        <fullName evidence="8">TFIIF-beta</fullName>
    </alternativeName>
</protein>
<evidence type="ECO:0000256" key="1">
    <source>
        <dbReference type="ARBA" id="ARBA00004123"/>
    </source>
</evidence>
<keyword evidence="14" id="KW-1185">Reference proteome</keyword>
<feature type="domain" description="TFIIF beta subunit HTH" evidence="11">
    <location>
        <begin position="277"/>
        <end position="334"/>
    </location>
</feature>
<evidence type="ECO:0000313" key="13">
    <source>
        <dbReference type="EMBL" id="KAK3208514.1"/>
    </source>
</evidence>
<dbReference type="GO" id="GO:0003677">
    <property type="term" value="F:DNA binding"/>
    <property type="evidence" value="ECO:0007669"/>
    <property type="project" value="UniProtKB-KW"/>
</dbReference>
<feature type="domain" description="TFIIF beta subunit N-terminal" evidence="12">
    <location>
        <begin position="107"/>
        <end position="213"/>
    </location>
</feature>
<dbReference type="Proteomes" id="UP001280581">
    <property type="component" value="Unassembled WGS sequence"/>
</dbReference>